<protein>
    <submittedName>
        <fullName evidence="1">Uncharacterized protein</fullName>
    </submittedName>
</protein>
<reference evidence="1" key="1">
    <citation type="journal article" date="2014" name="Front. Microbiol.">
        <title>High frequency of phylogenetically diverse reductive dehalogenase-homologous genes in deep subseafloor sedimentary metagenomes.</title>
        <authorList>
            <person name="Kawai M."/>
            <person name="Futagami T."/>
            <person name="Toyoda A."/>
            <person name="Takaki Y."/>
            <person name="Nishi S."/>
            <person name="Hori S."/>
            <person name="Arai W."/>
            <person name="Tsubouchi T."/>
            <person name="Morono Y."/>
            <person name="Uchiyama I."/>
            <person name="Ito T."/>
            <person name="Fujiyama A."/>
            <person name="Inagaki F."/>
            <person name="Takami H."/>
        </authorList>
    </citation>
    <scope>NUCLEOTIDE SEQUENCE</scope>
    <source>
        <strain evidence="1">Expedition CK06-06</strain>
    </source>
</reference>
<feature type="non-terminal residue" evidence="1">
    <location>
        <position position="68"/>
    </location>
</feature>
<dbReference type="AlphaFoldDB" id="X1MDU3"/>
<organism evidence="1">
    <name type="scientific">marine sediment metagenome</name>
    <dbReference type="NCBI Taxonomy" id="412755"/>
    <lineage>
        <taxon>unclassified sequences</taxon>
        <taxon>metagenomes</taxon>
        <taxon>ecological metagenomes</taxon>
    </lineage>
</organism>
<sequence length="68" mass="7885">METVTELTSNSVKSILVGIFETNKIMKLQLLTKLAVNTLYSFEVEGKRFVMKILTRPVTVENEFYRLE</sequence>
<proteinExistence type="predicted"/>
<evidence type="ECO:0000313" key="1">
    <source>
        <dbReference type="EMBL" id="GAI04514.1"/>
    </source>
</evidence>
<name>X1MDU3_9ZZZZ</name>
<accession>X1MDU3</accession>
<gene>
    <name evidence="1" type="ORF">S06H3_23119</name>
</gene>
<dbReference type="EMBL" id="BARV01012500">
    <property type="protein sequence ID" value="GAI04514.1"/>
    <property type="molecule type" value="Genomic_DNA"/>
</dbReference>
<comment type="caution">
    <text evidence="1">The sequence shown here is derived from an EMBL/GenBank/DDBJ whole genome shotgun (WGS) entry which is preliminary data.</text>
</comment>